<dbReference type="OrthoDB" id="7260758at2"/>
<dbReference type="Proteomes" id="UP000451860">
    <property type="component" value="Unassembled WGS sequence"/>
</dbReference>
<accession>A0A7J5URA0</accession>
<dbReference type="PANTHER" id="PTHR31632:SF2">
    <property type="entry name" value="PLASMA MEMBRANE IRON PERMEASE"/>
    <property type="match status" value="1"/>
</dbReference>
<evidence type="ECO:0000313" key="7">
    <source>
        <dbReference type="EMBL" id="KAE8764946.1"/>
    </source>
</evidence>
<name>A0A7J5URA0_9MICO</name>
<feature type="transmembrane region" description="Helical" evidence="6">
    <location>
        <begin position="108"/>
        <end position="125"/>
    </location>
</feature>
<gene>
    <name evidence="7" type="ORF">GB883_06555</name>
</gene>
<reference evidence="7 8" key="1">
    <citation type="submission" date="2019-10" db="EMBL/GenBank/DDBJ databases">
        <title>Georgenia wutianyii sp. nov. and Georgenia yuyongxinii sp. nov. isolated from plateau pika (Ochotona curzoniae) in the Qinghai-Tibet plateau of China.</title>
        <authorList>
            <person name="Tian Z."/>
        </authorList>
    </citation>
    <scope>NUCLEOTIDE SEQUENCE [LARGE SCALE GENOMIC DNA]</scope>
    <source>
        <strain evidence="7 8">DSM 21501</strain>
    </source>
</reference>
<dbReference type="GO" id="GO:0033573">
    <property type="term" value="C:high-affinity iron permease complex"/>
    <property type="evidence" value="ECO:0007669"/>
    <property type="project" value="InterPro"/>
</dbReference>
<keyword evidence="5 6" id="KW-0472">Membrane</keyword>
<evidence type="ECO:0000256" key="3">
    <source>
        <dbReference type="ARBA" id="ARBA00022692"/>
    </source>
</evidence>
<feature type="transmembrane region" description="Helical" evidence="6">
    <location>
        <begin position="178"/>
        <end position="198"/>
    </location>
</feature>
<dbReference type="AlphaFoldDB" id="A0A7J5URA0"/>
<comment type="caution">
    <text evidence="7">The sequence shown here is derived from an EMBL/GenBank/DDBJ whole genome shotgun (WGS) entry which is preliminary data.</text>
</comment>
<dbReference type="EMBL" id="WHJE01000019">
    <property type="protein sequence ID" value="KAE8764946.1"/>
    <property type="molecule type" value="Genomic_DNA"/>
</dbReference>
<evidence type="ECO:0000256" key="4">
    <source>
        <dbReference type="ARBA" id="ARBA00022989"/>
    </source>
</evidence>
<keyword evidence="3 6" id="KW-0812">Transmembrane</keyword>
<evidence type="ECO:0000256" key="2">
    <source>
        <dbReference type="ARBA" id="ARBA00008333"/>
    </source>
</evidence>
<comment type="similarity">
    <text evidence="2">Belongs to the oxidase-dependent Fe transporter (OFeT) (TC 9.A.10.1) family.</text>
</comment>
<organism evidence="7 8">
    <name type="scientific">Georgenia thermotolerans</name>
    <dbReference type="NCBI Taxonomy" id="527326"/>
    <lineage>
        <taxon>Bacteria</taxon>
        <taxon>Bacillati</taxon>
        <taxon>Actinomycetota</taxon>
        <taxon>Actinomycetes</taxon>
        <taxon>Micrococcales</taxon>
        <taxon>Bogoriellaceae</taxon>
        <taxon>Georgenia</taxon>
    </lineage>
</organism>
<keyword evidence="4 6" id="KW-1133">Transmembrane helix</keyword>
<feature type="transmembrane region" description="Helical" evidence="6">
    <location>
        <begin position="70"/>
        <end position="88"/>
    </location>
</feature>
<sequence>MIANLLIGLREGLEASLVVGILVAYLVRTGRRDRLPLVATGVVAAVALSLAFGALLQFTSRNMTFEQQEIFGGTLSIVAVGFVTWMIFWMRRAARGLKRELDHRMAGALAMGAGAVVLTAFLAVAREGLETALFLWAAIQATGQGGAPVTGAAIGLALAVVLGYLIYRGLLRVNLSKFFTWTGAALIVVAAGVLAYGVHDLQEAGVLPGLTTLAFDVSAQVPPTSWYGTVLKGTLNFSPQTTVLQAVAWLTYVTVMMVQFFRPARPRVSAASPTPAVA</sequence>
<feature type="transmembrane region" description="Helical" evidence="6">
    <location>
        <begin position="243"/>
        <end position="261"/>
    </location>
</feature>
<evidence type="ECO:0000256" key="5">
    <source>
        <dbReference type="ARBA" id="ARBA00023136"/>
    </source>
</evidence>
<comment type="subcellular location">
    <subcellularLocation>
        <location evidence="1">Membrane</location>
        <topology evidence="1">Multi-pass membrane protein</topology>
    </subcellularLocation>
</comment>
<evidence type="ECO:0000313" key="8">
    <source>
        <dbReference type="Proteomes" id="UP000451860"/>
    </source>
</evidence>
<feature type="transmembrane region" description="Helical" evidence="6">
    <location>
        <begin position="35"/>
        <end position="58"/>
    </location>
</feature>
<dbReference type="Pfam" id="PF03239">
    <property type="entry name" value="FTR1"/>
    <property type="match status" value="1"/>
</dbReference>
<feature type="transmembrane region" description="Helical" evidence="6">
    <location>
        <begin position="145"/>
        <end position="166"/>
    </location>
</feature>
<dbReference type="PANTHER" id="PTHR31632">
    <property type="entry name" value="IRON TRANSPORTER FTH1"/>
    <property type="match status" value="1"/>
</dbReference>
<feature type="transmembrane region" description="Helical" evidence="6">
    <location>
        <begin position="12"/>
        <end position="28"/>
    </location>
</feature>
<dbReference type="NCBIfam" id="NF041756">
    <property type="entry name" value="EfeU"/>
    <property type="match status" value="1"/>
</dbReference>
<evidence type="ECO:0000256" key="1">
    <source>
        <dbReference type="ARBA" id="ARBA00004141"/>
    </source>
</evidence>
<dbReference type="InterPro" id="IPR004923">
    <property type="entry name" value="FTR1/Fip1/EfeU"/>
</dbReference>
<evidence type="ECO:0000256" key="6">
    <source>
        <dbReference type="SAM" id="Phobius"/>
    </source>
</evidence>
<dbReference type="GO" id="GO:0015093">
    <property type="term" value="F:ferrous iron transmembrane transporter activity"/>
    <property type="evidence" value="ECO:0007669"/>
    <property type="project" value="TreeGrafter"/>
</dbReference>
<keyword evidence="8" id="KW-1185">Reference proteome</keyword>
<proteinExistence type="inferred from homology"/>
<dbReference type="RefSeq" id="WP_152203951.1">
    <property type="nucleotide sequence ID" value="NZ_VUKF01000038.1"/>
</dbReference>
<protein>
    <submittedName>
        <fullName evidence="7">Iron transporter</fullName>
    </submittedName>
</protein>